<dbReference type="AlphaFoldDB" id="A0A1G4SWA8"/>
<protein>
    <submittedName>
        <fullName evidence="4">Glycosyltransferase, GT2 family</fullName>
    </submittedName>
</protein>
<reference evidence="5" key="1">
    <citation type="submission" date="2016-10" db="EMBL/GenBank/DDBJ databases">
        <authorList>
            <person name="Varghese N."/>
            <person name="Submissions S."/>
        </authorList>
    </citation>
    <scope>NUCLEOTIDE SEQUENCE [LARGE SCALE GENOMIC DNA]</scope>
    <source>
        <strain evidence="5">CGMCC 1.8946</strain>
    </source>
</reference>
<dbReference type="Pfam" id="PF02709">
    <property type="entry name" value="Glyco_transf_7C"/>
    <property type="match status" value="1"/>
</dbReference>
<evidence type="ECO:0000313" key="5">
    <source>
        <dbReference type="Proteomes" id="UP000198601"/>
    </source>
</evidence>
<dbReference type="RefSeq" id="WP_090674629.1">
    <property type="nucleotide sequence ID" value="NZ_FMTT01000035.1"/>
</dbReference>
<dbReference type="PANTHER" id="PTHR43685:SF2">
    <property type="entry name" value="GLYCOSYLTRANSFERASE 2-LIKE DOMAIN-CONTAINING PROTEIN"/>
    <property type="match status" value="1"/>
</dbReference>
<dbReference type="InterPro" id="IPR050834">
    <property type="entry name" value="Glycosyltransf_2"/>
</dbReference>
<feature type="domain" description="Glycosyltransferase 2-like" evidence="2">
    <location>
        <begin position="6"/>
        <end position="173"/>
    </location>
</feature>
<evidence type="ECO:0000259" key="3">
    <source>
        <dbReference type="Pfam" id="PF02709"/>
    </source>
</evidence>
<keyword evidence="1 4" id="KW-0808">Transferase</keyword>
<sequence length="396" mass="47254">MSIQVSVVMITHNKYPQNLYSLYALENQTFDPKQMEVILVDDASTDKTPRLQNYRPPFHFRYIRCEQNVGRSKAKNIGIEAATGEVLIIIDAEMILDPAYVEQHVRLHQADPNLVVTGCAQHYNTYTVLDKKFNREQLKLFRRLNRKKNPRYRRLRILRVFKKYSKMRLFKKQSIFQRKYKKYAYPTPFFREIIDRHGVHYEGYHLPYIFVVTHNISVRRSTFDKAGPFDEGFQGWGCEDWEFGYRLYRNGVKIIDNPKVKVYHQEHPRSLGNQTKDALINYQYFFTRHPEFEVGVQSLCWMGKNLLEVNELVIEYKAMVHQHPHQYPHLIQAFPILFDQIFTLRIRNLPVANLMKASETMRDEQWKHAFFAELNLLKASREYPKLLAILEWLISK</sequence>
<organism evidence="4 5">
    <name type="scientific">Paenibacillus tianmuensis</name>
    <dbReference type="NCBI Taxonomy" id="624147"/>
    <lineage>
        <taxon>Bacteria</taxon>
        <taxon>Bacillati</taxon>
        <taxon>Bacillota</taxon>
        <taxon>Bacilli</taxon>
        <taxon>Bacillales</taxon>
        <taxon>Paenibacillaceae</taxon>
        <taxon>Paenibacillus</taxon>
    </lineage>
</organism>
<dbReference type="EMBL" id="FMTT01000035">
    <property type="protein sequence ID" value="SCW72569.1"/>
    <property type="molecule type" value="Genomic_DNA"/>
</dbReference>
<dbReference type="OrthoDB" id="9812302at2"/>
<keyword evidence="5" id="KW-1185">Reference proteome</keyword>
<proteinExistence type="predicted"/>
<dbReference type="InterPro" id="IPR027791">
    <property type="entry name" value="Galactosyl_T_C"/>
</dbReference>
<evidence type="ECO:0000259" key="2">
    <source>
        <dbReference type="Pfam" id="PF00535"/>
    </source>
</evidence>
<dbReference type="GO" id="GO:0016740">
    <property type="term" value="F:transferase activity"/>
    <property type="evidence" value="ECO:0007669"/>
    <property type="project" value="UniProtKB-KW"/>
</dbReference>
<feature type="domain" description="Galactosyltransferase C-terminal" evidence="3">
    <location>
        <begin position="201"/>
        <end position="267"/>
    </location>
</feature>
<evidence type="ECO:0000256" key="1">
    <source>
        <dbReference type="ARBA" id="ARBA00022679"/>
    </source>
</evidence>
<dbReference type="STRING" id="624147.SAMN04487970_10359"/>
<evidence type="ECO:0000313" key="4">
    <source>
        <dbReference type="EMBL" id="SCW72569.1"/>
    </source>
</evidence>
<dbReference type="Pfam" id="PF00535">
    <property type="entry name" value="Glycos_transf_2"/>
    <property type="match status" value="1"/>
</dbReference>
<dbReference type="Proteomes" id="UP000198601">
    <property type="component" value="Unassembled WGS sequence"/>
</dbReference>
<dbReference type="PANTHER" id="PTHR43685">
    <property type="entry name" value="GLYCOSYLTRANSFERASE"/>
    <property type="match status" value="1"/>
</dbReference>
<dbReference type="InterPro" id="IPR001173">
    <property type="entry name" value="Glyco_trans_2-like"/>
</dbReference>
<dbReference type="SUPFAM" id="SSF53448">
    <property type="entry name" value="Nucleotide-diphospho-sugar transferases"/>
    <property type="match status" value="1"/>
</dbReference>
<accession>A0A1G4SWA8</accession>
<dbReference type="InterPro" id="IPR029044">
    <property type="entry name" value="Nucleotide-diphossugar_trans"/>
</dbReference>
<name>A0A1G4SWA8_9BACL</name>
<gene>
    <name evidence="4" type="ORF">SAMN04487970_10359</name>
</gene>
<dbReference type="Gene3D" id="3.90.550.10">
    <property type="entry name" value="Spore Coat Polysaccharide Biosynthesis Protein SpsA, Chain A"/>
    <property type="match status" value="1"/>
</dbReference>